<dbReference type="Gene3D" id="2.40.170.20">
    <property type="entry name" value="TonB-dependent receptor, beta-barrel domain"/>
    <property type="match status" value="1"/>
</dbReference>
<evidence type="ECO:0000313" key="18">
    <source>
        <dbReference type="EMBL" id="QYM78978.1"/>
    </source>
</evidence>
<evidence type="ECO:0000256" key="8">
    <source>
        <dbReference type="ARBA" id="ARBA00023065"/>
    </source>
</evidence>
<dbReference type="Gene3D" id="2.170.130.10">
    <property type="entry name" value="TonB-dependent receptor, plug domain"/>
    <property type="match status" value="1"/>
</dbReference>
<dbReference type="Proteomes" id="UP000825051">
    <property type="component" value="Chromosome"/>
</dbReference>
<evidence type="ECO:0000259" key="17">
    <source>
        <dbReference type="Pfam" id="PF07715"/>
    </source>
</evidence>
<keyword evidence="19" id="KW-1185">Reference proteome</keyword>
<keyword evidence="6 15" id="KW-0732">Signal</keyword>
<keyword evidence="10 12" id="KW-0472">Membrane</keyword>
<dbReference type="AlphaFoldDB" id="A0A8F9TWD4"/>
<comment type="subcellular location">
    <subcellularLocation>
        <location evidence="1 12">Cell outer membrane</location>
        <topology evidence="1 12">Multi-pass membrane protein</topology>
    </subcellularLocation>
</comment>
<evidence type="ECO:0000256" key="7">
    <source>
        <dbReference type="ARBA" id="ARBA00023004"/>
    </source>
</evidence>
<dbReference type="PROSITE" id="PS52016">
    <property type="entry name" value="TONB_DEPENDENT_REC_3"/>
    <property type="match status" value="1"/>
</dbReference>
<name>A0A8F9TWD4_9BACT</name>
<dbReference type="InterPro" id="IPR036942">
    <property type="entry name" value="Beta-barrel_TonB_sf"/>
</dbReference>
<evidence type="ECO:0000256" key="12">
    <source>
        <dbReference type="PROSITE-ProRule" id="PRU01360"/>
    </source>
</evidence>
<evidence type="ECO:0000256" key="6">
    <source>
        <dbReference type="ARBA" id="ARBA00022729"/>
    </source>
</evidence>
<keyword evidence="7" id="KW-0408">Iron</keyword>
<evidence type="ECO:0000313" key="19">
    <source>
        <dbReference type="Proteomes" id="UP000825051"/>
    </source>
</evidence>
<evidence type="ECO:0000256" key="14">
    <source>
        <dbReference type="SAM" id="MobiDB-lite"/>
    </source>
</evidence>
<organism evidence="18 19">
    <name type="scientific">Horticoccus luteus</name>
    <dbReference type="NCBI Taxonomy" id="2862869"/>
    <lineage>
        <taxon>Bacteria</taxon>
        <taxon>Pseudomonadati</taxon>
        <taxon>Verrucomicrobiota</taxon>
        <taxon>Opitutia</taxon>
        <taxon>Opitutales</taxon>
        <taxon>Opitutaceae</taxon>
        <taxon>Horticoccus</taxon>
    </lineage>
</organism>
<dbReference type="EMBL" id="CP080507">
    <property type="protein sequence ID" value="QYM78978.1"/>
    <property type="molecule type" value="Genomic_DNA"/>
</dbReference>
<dbReference type="KEGG" id="ole:K0B96_17000"/>
<keyword evidence="5 12" id="KW-0812">Transmembrane</keyword>
<evidence type="ECO:0000256" key="4">
    <source>
        <dbReference type="ARBA" id="ARBA00022496"/>
    </source>
</evidence>
<dbReference type="InterPro" id="IPR012910">
    <property type="entry name" value="Plug_dom"/>
</dbReference>
<dbReference type="InterPro" id="IPR037066">
    <property type="entry name" value="Plug_dom_sf"/>
</dbReference>
<keyword evidence="4" id="KW-0410">Iron transport</keyword>
<gene>
    <name evidence="18" type="ORF">K0B96_17000</name>
</gene>
<keyword evidence="8" id="KW-0406">Ion transport</keyword>
<dbReference type="GO" id="GO:0009279">
    <property type="term" value="C:cell outer membrane"/>
    <property type="evidence" value="ECO:0007669"/>
    <property type="project" value="UniProtKB-SubCell"/>
</dbReference>
<feature type="domain" description="TonB-dependent receptor-like beta-barrel" evidence="16">
    <location>
        <begin position="273"/>
        <end position="781"/>
    </location>
</feature>
<keyword evidence="3 12" id="KW-1134">Transmembrane beta strand</keyword>
<evidence type="ECO:0000256" key="5">
    <source>
        <dbReference type="ARBA" id="ARBA00022692"/>
    </source>
</evidence>
<keyword evidence="2 12" id="KW-0813">Transport</keyword>
<evidence type="ECO:0000256" key="13">
    <source>
        <dbReference type="RuleBase" id="RU003357"/>
    </source>
</evidence>
<dbReference type="Pfam" id="PF00593">
    <property type="entry name" value="TonB_dep_Rec_b-barrel"/>
    <property type="match status" value="1"/>
</dbReference>
<dbReference type="PANTHER" id="PTHR32552">
    <property type="entry name" value="FERRICHROME IRON RECEPTOR-RELATED"/>
    <property type="match status" value="1"/>
</dbReference>
<keyword evidence="11 12" id="KW-0998">Cell outer membrane</keyword>
<evidence type="ECO:0000256" key="9">
    <source>
        <dbReference type="ARBA" id="ARBA00023077"/>
    </source>
</evidence>
<proteinExistence type="inferred from homology"/>
<dbReference type="InterPro" id="IPR039426">
    <property type="entry name" value="TonB-dep_rcpt-like"/>
</dbReference>
<evidence type="ECO:0000256" key="10">
    <source>
        <dbReference type="ARBA" id="ARBA00023136"/>
    </source>
</evidence>
<dbReference type="GO" id="GO:0015344">
    <property type="term" value="F:siderophore uptake transmembrane transporter activity"/>
    <property type="evidence" value="ECO:0007669"/>
    <property type="project" value="TreeGrafter"/>
</dbReference>
<evidence type="ECO:0000259" key="16">
    <source>
        <dbReference type="Pfam" id="PF00593"/>
    </source>
</evidence>
<evidence type="ECO:0000256" key="1">
    <source>
        <dbReference type="ARBA" id="ARBA00004571"/>
    </source>
</evidence>
<sequence length="807" mass="89317">MKSRHPILRWFGLGSFLAATVLAQTPAAAPAAHADDDSSDEITTLPEFSVTETTPSDYMAAESTTGTRVASKIKDLPFSVNVVTGEFMDDFNALEFGDQFAYTSNVIAYETISTGYSVRGFEADVQLRNGFRRIGLIDKVNVDRAEVIKGPAASIYGATLPGGIVNIVTKKPKAKPEYRVGFSVGSKDALRAQASATGPVGTSKNVFYRVDVADDQRAYDQAYKHKEQYTGAVQLQWKPNAATSWLFEAERLVRNEEANANTPFVIQPGTPDPYRKPTNSGPRTYNRYVGLATNLLEFNVQGPLNYSKRYVNTLTATFERRISDVFSFRSSVNWFDRDLERQEVAGRDQYNPVTKRLSNSTSYVPRLRPFGEGGAGWQNDMLAAFDTGAVKHKLLITLDWQRQTEQPQQFNGSIASFPGDSTVLANGLDPANPDYRFYTFSEKPGTYTASQNEDNVLDVYGLFVSERASFWNGRVIALVGGRYDSVFNHSRTLPLYRASSATNAAYVADIEQRTHSLTYQTGVNFQIIPQLTAYVNASSSFVPQLGFGTNPVTYQQFALPNETGEGHEFGLKGSFLHDRLTFTLGYFDITRHNIARDATDSTTGTAITYLSGEEAAKGYELDYNWSVTPSLQFFGGLGKTESIVVSNATARHLIGTSTRRTPEYTVGLGTKYEFKDGGLKGLYLTAGFKYNSESLINPSTGRNLNATASNPVLNKRLPNGLLINPDMPEDAVMTTGSYRVDDGREAIFNAPFHVWDAGIGYKFRLRNRRFRHKVQVNVVNVFDDVYTYGSGGLGPRRGVTFTYDLTF</sequence>
<feature type="region of interest" description="Disordered" evidence="14">
    <location>
        <begin position="262"/>
        <end position="281"/>
    </location>
</feature>
<evidence type="ECO:0000256" key="15">
    <source>
        <dbReference type="SAM" id="SignalP"/>
    </source>
</evidence>
<dbReference type="RefSeq" id="WP_220162231.1">
    <property type="nucleotide sequence ID" value="NZ_CP080507.1"/>
</dbReference>
<evidence type="ECO:0000256" key="11">
    <source>
        <dbReference type="ARBA" id="ARBA00023237"/>
    </source>
</evidence>
<dbReference type="SUPFAM" id="SSF56935">
    <property type="entry name" value="Porins"/>
    <property type="match status" value="1"/>
</dbReference>
<feature type="chain" id="PRO_5034953805" evidence="15">
    <location>
        <begin position="24"/>
        <end position="807"/>
    </location>
</feature>
<dbReference type="PANTHER" id="PTHR32552:SF68">
    <property type="entry name" value="FERRICHROME OUTER MEMBRANE TRANSPORTER_PHAGE RECEPTOR"/>
    <property type="match status" value="1"/>
</dbReference>
<keyword evidence="18" id="KW-0675">Receptor</keyword>
<comment type="similarity">
    <text evidence="12 13">Belongs to the TonB-dependent receptor family.</text>
</comment>
<accession>A0A8F9TWD4</accession>
<protein>
    <submittedName>
        <fullName evidence="18">TonB-dependent receptor</fullName>
    </submittedName>
</protein>
<dbReference type="Pfam" id="PF07715">
    <property type="entry name" value="Plug"/>
    <property type="match status" value="1"/>
</dbReference>
<keyword evidence="9 13" id="KW-0798">TonB box</keyword>
<evidence type="ECO:0000256" key="3">
    <source>
        <dbReference type="ARBA" id="ARBA00022452"/>
    </source>
</evidence>
<evidence type="ECO:0000256" key="2">
    <source>
        <dbReference type="ARBA" id="ARBA00022448"/>
    </source>
</evidence>
<reference evidence="18" key="1">
    <citation type="submission" date="2021-08" db="EMBL/GenBank/DDBJ databases">
        <title>Genome of a novel bacterium of the phylum Verrucomicrobia, Oleiharenicola sp. KSB-15.</title>
        <authorList>
            <person name="Chung J.-H."/>
            <person name="Ahn J.-H."/>
            <person name="Yoon Y."/>
            <person name="Kim D.-Y."/>
            <person name="An S.-H."/>
            <person name="Park I."/>
            <person name="Yeon J."/>
        </authorList>
    </citation>
    <scope>NUCLEOTIDE SEQUENCE</scope>
    <source>
        <strain evidence="18">KSB-15</strain>
    </source>
</reference>
<feature type="domain" description="TonB-dependent receptor plug" evidence="17">
    <location>
        <begin position="73"/>
        <end position="164"/>
    </location>
</feature>
<dbReference type="InterPro" id="IPR000531">
    <property type="entry name" value="Beta-barrel_TonB"/>
</dbReference>
<feature type="signal peptide" evidence="15">
    <location>
        <begin position="1"/>
        <end position="23"/>
    </location>
</feature>